<keyword evidence="2" id="KW-1185">Reference proteome</keyword>
<reference evidence="1 2" key="1">
    <citation type="submission" date="2018-11" db="EMBL/GenBank/DDBJ databases">
        <title>Sequencing the genomes of 1000 actinobacteria strains.</title>
        <authorList>
            <person name="Klenk H.-P."/>
        </authorList>
    </citation>
    <scope>NUCLEOTIDE SEQUENCE [LARGE SCALE GENOMIC DNA]</scope>
    <source>
        <strain evidence="1 2">DSM 44348</strain>
    </source>
</reference>
<dbReference type="Proteomes" id="UP000274843">
    <property type="component" value="Unassembled WGS sequence"/>
</dbReference>
<accession>A0A3N2GXR7</accession>
<dbReference type="GeneID" id="301845178"/>
<proteinExistence type="predicted"/>
<organism evidence="1 2">
    <name type="scientific">Amycolatopsis thermoflava</name>
    <dbReference type="NCBI Taxonomy" id="84480"/>
    <lineage>
        <taxon>Bacteria</taxon>
        <taxon>Bacillati</taxon>
        <taxon>Actinomycetota</taxon>
        <taxon>Actinomycetes</taxon>
        <taxon>Pseudonocardiales</taxon>
        <taxon>Pseudonocardiaceae</taxon>
        <taxon>Amycolatopsis</taxon>
        <taxon>Amycolatopsis methanolica group</taxon>
    </lineage>
</organism>
<evidence type="ECO:0000313" key="2">
    <source>
        <dbReference type="Proteomes" id="UP000274843"/>
    </source>
</evidence>
<dbReference type="RefSeq" id="WP_123684566.1">
    <property type="nucleotide sequence ID" value="NZ_JBHXOR010000027.1"/>
</dbReference>
<protein>
    <submittedName>
        <fullName evidence="1">Uncharacterized protein</fullName>
    </submittedName>
</protein>
<gene>
    <name evidence="1" type="ORF">EDD35_3829</name>
</gene>
<dbReference type="EMBL" id="RKHY01000001">
    <property type="protein sequence ID" value="ROS41468.1"/>
    <property type="molecule type" value="Genomic_DNA"/>
</dbReference>
<name>A0A3N2GXR7_9PSEU</name>
<comment type="caution">
    <text evidence="1">The sequence shown here is derived from an EMBL/GenBank/DDBJ whole genome shotgun (WGS) entry which is preliminary data.</text>
</comment>
<dbReference type="Pfam" id="PF19384">
    <property type="entry name" value="DUF5959"/>
    <property type="match status" value="1"/>
</dbReference>
<evidence type="ECO:0000313" key="1">
    <source>
        <dbReference type="EMBL" id="ROS41468.1"/>
    </source>
</evidence>
<dbReference type="AlphaFoldDB" id="A0A3N2GXR7"/>
<sequence length="148" mass="16171">MELVRLGDELNGVVVRVLGRFGAGSLQFHDHLAAEVVVATEFVSGKLDLVLTPADLQDWEHALDALAAGGGVRWLDGGRSPEVQLSVLERGRLVRVTVLDEPVSGVSVTLDLPVNSGWVDDHRARLRSVREAWPSEVVESSPGVYRWR</sequence>
<dbReference type="InterPro" id="IPR046003">
    <property type="entry name" value="DUF5959"/>
</dbReference>